<dbReference type="Proteomes" id="UP000466683">
    <property type="component" value="Chromosome"/>
</dbReference>
<protein>
    <submittedName>
        <fullName evidence="1">Uncharacterized protein</fullName>
    </submittedName>
</protein>
<accession>A0ABM7J208</accession>
<sequence>MLARTDPLQVCVVVSPRNNAPTRRSGITVSAPACDNGLTTTGGLVAGAVMGPADPAPAVRVTGPVHAAAKAVIVAAAPVSFTIRVTCIITILPDRRDYRRNADPTPVRSHAEAGRNEPLARVCGTLDGTVVGRHRVLPQRGDEAR</sequence>
<name>A0ABM7J208_9MYCO</name>
<keyword evidence="2" id="KW-1185">Reference proteome</keyword>
<organism evidence="1 2">
    <name type="scientific">Mycolicibacterium boenickei</name>
    <dbReference type="NCBI Taxonomy" id="146017"/>
    <lineage>
        <taxon>Bacteria</taxon>
        <taxon>Bacillati</taxon>
        <taxon>Actinomycetota</taxon>
        <taxon>Actinomycetes</taxon>
        <taxon>Mycobacteriales</taxon>
        <taxon>Mycobacteriaceae</taxon>
        <taxon>Mycolicibacterium</taxon>
    </lineage>
</organism>
<gene>
    <name evidence="1" type="ORF">MBOE_48470</name>
</gene>
<evidence type="ECO:0000313" key="1">
    <source>
        <dbReference type="EMBL" id="BBX93198.1"/>
    </source>
</evidence>
<proteinExistence type="predicted"/>
<reference evidence="1 2" key="1">
    <citation type="journal article" date="2019" name="Emerg. Microbes Infect.">
        <title>Comprehensive subspecies identification of 175 nontuberculous mycobacteria species based on 7547 genomic profiles.</title>
        <authorList>
            <person name="Matsumoto Y."/>
            <person name="Kinjo T."/>
            <person name="Motooka D."/>
            <person name="Nabeya D."/>
            <person name="Jung N."/>
            <person name="Uechi K."/>
            <person name="Horii T."/>
            <person name="Iida T."/>
            <person name="Fujita J."/>
            <person name="Nakamura S."/>
        </authorList>
    </citation>
    <scope>NUCLEOTIDE SEQUENCE [LARGE SCALE GENOMIC DNA]</scope>
    <source>
        <strain evidence="1 2">JCM 15653</strain>
    </source>
</reference>
<evidence type="ECO:0000313" key="2">
    <source>
        <dbReference type="Proteomes" id="UP000466683"/>
    </source>
</evidence>
<dbReference type="EMBL" id="AP022579">
    <property type="protein sequence ID" value="BBX93198.1"/>
    <property type="molecule type" value="Genomic_DNA"/>
</dbReference>